<sequence length="422" mass="47243">MRKYYVGLCFILLLPFFVVAQKPQSFTVAKSPADAGFSAERLTTLDAMMEAFITEGIAPNAVTFVAHNGKVVYNKAYGYSNLEKKTPVKKDNIYRIASQTKLVATVGLLTLFEQGKFVLDDPISKYIPAFKNPKVLVNYNEATGNYETRPAKSEITIRELLSHTAGIPYEHPLENLPEFKVPYFNSTQPDILADVVNRIAARPLISDPGEKFVYGLNIDVIGYLIEVLSGKKLDVFLKETILDPLGMKDTYFYLPDAKASRLVELYSKPSADAPLTICANNDYRFFATTGAKTYFSAGAGMVSTIEDYAKLCQMILNGGSFNNKQILGRKTVEMMGKNQIGENEVWERQDKFGLGLQIFTNESHHGDNASTGSLSWGGMYCSEYTIDPKENLILLVFTNVHPYAHYNEFVRKFRMGVYQALQ</sequence>
<dbReference type="RefSeq" id="WP_171606909.1">
    <property type="nucleotide sequence ID" value="NZ_WHPF01000004.1"/>
</dbReference>
<protein>
    <submittedName>
        <fullName evidence="3">Serine hydrolase</fullName>
    </submittedName>
</protein>
<keyword evidence="1" id="KW-0732">Signal</keyword>
<reference evidence="3" key="1">
    <citation type="submission" date="2019-10" db="EMBL/GenBank/DDBJ databases">
        <title>Draft genome sequence of Panacibacter sp. KCS-6.</title>
        <authorList>
            <person name="Yim K.J."/>
        </authorList>
    </citation>
    <scope>NUCLEOTIDE SEQUENCE</scope>
    <source>
        <strain evidence="3">KCS-6</strain>
    </source>
</reference>
<dbReference type="Pfam" id="PF00144">
    <property type="entry name" value="Beta-lactamase"/>
    <property type="match status" value="1"/>
</dbReference>
<feature type="chain" id="PRO_5035187674" evidence="1">
    <location>
        <begin position="21"/>
        <end position="422"/>
    </location>
</feature>
<dbReference type="AlphaFoldDB" id="A0A8J8JSP4"/>
<evidence type="ECO:0000259" key="2">
    <source>
        <dbReference type="Pfam" id="PF00144"/>
    </source>
</evidence>
<dbReference type="PANTHER" id="PTHR43283">
    <property type="entry name" value="BETA-LACTAMASE-RELATED"/>
    <property type="match status" value="1"/>
</dbReference>
<name>A0A8J8JSP4_9BACT</name>
<dbReference type="PANTHER" id="PTHR43283:SF3">
    <property type="entry name" value="BETA-LACTAMASE FAMILY PROTEIN (AFU_ORTHOLOGUE AFUA_5G07500)"/>
    <property type="match status" value="1"/>
</dbReference>
<dbReference type="SUPFAM" id="SSF56601">
    <property type="entry name" value="beta-lactamase/transpeptidase-like"/>
    <property type="match status" value="1"/>
</dbReference>
<dbReference type="EMBL" id="WHPF01000004">
    <property type="protein sequence ID" value="NNV54978.1"/>
    <property type="molecule type" value="Genomic_DNA"/>
</dbReference>
<feature type="signal peptide" evidence="1">
    <location>
        <begin position="1"/>
        <end position="20"/>
    </location>
</feature>
<dbReference type="InterPro" id="IPR050789">
    <property type="entry name" value="Diverse_Enzym_Activities"/>
</dbReference>
<feature type="domain" description="Beta-lactamase-related" evidence="2">
    <location>
        <begin position="46"/>
        <end position="403"/>
    </location>
</feature>
<accession>A0A8J8JSP4</accession>
<dbReference type="Proteomes" id="UP000598971">
    <property type="component" value="Unassembled WGS sequence"/>
</dbReference>
<organism evidence="3 4">
    <name type="scientific">Limnovirga soli</name>
    <dbReference type="NCBI Taxonomy" id="2656915"/>
    <lineage>
        <taxon>Bacteria</taxon>
        <taxon>Pseudomonadati</taxon>
        <taxon>Bacteroidota</taxon>
        <taxon>Chitinophagia</taxon>
        <taxon>Chitinophagales</taxon>
        <taxon>Chitinophagaceae</taxon>
        <taxon>Limnovirga</taxon>
    </lineage>
</organism>
<keyword evidence="4" id="KW-1185">Reference proteome</keyword>
<keyword evidence="3" id="KW-0378">Hydrolase</keyword>
<dbReference type="InterPro" id="IPR001466">
    <property type="entry name" value="Beta-lactam-related"/>
</dbReference>
<dbReference type="GO" id="GO:0016787">
    <property type="term" value="F:hydrolase activity"/>
    <property type="evidence" value="ECO:0007669"/>
    <property type="project" value="UniProtKB-KW"/>
</dbReference>
<comment type="caution">
    <text evidence="3">The sequence shown here is derived from an EMBL/GenBank/DDBJ whole genome shotgun (WGS) entry which is preliminary data.</text>
</comment>
<dbReference type="InterPro" id="IPR012338">
    <property type="entry name" value="Beta-lactam/transpept-like"/>
</dbReference>
<dbReference type="Gene3D" id="3.40.710.10">
    <property type="entry name" value="DD-peptidase/beta-lactamase superfamily"/>
    <property type="match status" value="1"/>
</dbReference>
<gene>
    <name evidence="3" type="ORF">GD597_05860</name>
</gene>
<evidence type="ECO:0000313" key="3">
    <source>
        <dbReference type="EMBL" id="NNV54978.1"/>
    </source>
</evidence>
<proteinExistence type="predicted"/>
<evidence type="ECO:0000313" key="4">
    <source>
        <dbReference type="Proteomes" id="UP000598971"/>
    </source>
</evidence>
<evidence type="ECO:0000256" key="1">
    <source>
        <dbReference type="SAM" id="SignalP"/>
    </source>
</evidence>